<dbReference type="SMART" id="SM00871">
    <property type="entry name" value="AraC_E_bind"/>
    <property type="match status" value="1"/>
</dbReference>
<dbReference type="EMBL" id="JACBGI020000002">
    <property type="protein sequence ID" value="MBF6057086.1"/>
    <property type="molecule type" value="Genomic_DNA"/>
</dbReference>
<evidence type="ECO:0000313" key="6">
    <source>
        <dbReference type="Proteomes" id="UP001193680"/>
    </source>
</evidence>
<evidence type="ECO:0000256" key="1">
    <source>
        <dbReference type="ARBA" id="ARBA00023015"/>
    </source>
</evidence>
<dbReference type="InterPro" id="IPR009057">
    <property type="entry name" value="Homeodomain-like_sf"/>
</dbReference>
<evidence type="ECO:0000256" key="3">
    <source>
        <dbReference type="ARBA" id="ARBA00023163"/>
    </source>
</evidence>
<dbReference type="Pfam" id="PF12833">
    <property type="entry name" value="HTH_18"/>
    <property type="match status" value="1"/>
</dbReference>
<dbReference type="SUPFAM" id="SSF46689">
    <property type="entry name" value="Homeodomain-like"/>
    <property type="match status" value="2"/>
</dbReference>
<keyword evidence="2" id="KW-0238">DNA-binding</keyword>
<organism evidence="5 6">
    <name type="scientific">Thiomicrorhabdus heinhorstiae</name>
    <dbReference type="NCBI Taxonomy" id="2748010"/>
    <lineage>
        <taxon>Bacteria</taxon>
        <taxon>Pseudomonadati</taxon>
        <taxon>Pseudomonadota</taxon>
        <taxon>Gammaproteobacteria</taxon>
        <taxon>Thiotrichales</taxon>
        <taxon>Piscirickettsiaceae</taxon>
        <taxon>Thiomicrorhabdus</taxon>
    </lineage>
</organism>
<protein>
    <submittedName>
        <fullName evidence="5">AraC family transcriptional regulator</fullName>
    </submittedName>
</protein>
<dbReference type="PROSITE" id="PS00041">
    <property type="entry name" value="HTH_ARAC_FAMILY_1"/>
    <property type="match status" value="1"/>
</dbReference>
<dbReference type="SUPFAM" id="SSF55136">
    <property type="entry name" value="Probable bacterial effector-binding domain"/>
    <property type="match status" value="1"/>
</dbReference>
<feature type="domain" description="HTH araC/xylS-type" evidence="4">
    <location>
        <begin position="11"/>
        <end position="110"/>
    </location>
</feature>
<name>A0ABS0BTC3_9GAMM</name>
<dbReference type="InterPro" id="IPR010499">
    <property type="entry name" value="AraC_E-bd"/>
</dbReference>
<proteinExistence type="predicted"/>
<keyword evidence="6" id="KW-1185">Reference proteome</keyword>
<evidence type="ECO:0000256" key="2">
    <source>
        <dbReference type="ARBA" id="ARBA00023125"/>
    </source>
</evidence>
<dbReference type="SMART" id="SM00342">
    <property type="entry name" value="HTH_ARAC"/>
    <property type="match status" value="1"/>
</dbReference>
<accession>A0ABS0BTC3</accession>
<evidence type="ECO:0000313" key="5">
    <source>
        <dbReference type="EMBL" id="MBF6057086.1"/>
    </source>
</evidence>
<dbReference type="PRINTS" id="PR00032">
    <property type="entry name" value="HTHARAC"/>
</dbReference>
<dbReference type="PROSITE" id="PS01124">
    <property type="entry name" value="HTH_ARAC_FAMILY_2"/>
    <property type="match status" value="1"/>
</dbReference>
<comment type="caution">
    <text evidence="5">The sequence shown here is derived from an EMBL/GenBank/DDBJ whole genome shotgun (WGS) entry which is preliminary data.</text>
</comment>
<sequence length="290" mass="33868">MKNRRYQQSIDAVCDHIYRHLDEPMTVEELSEIANFSKYHFHRLFAVSVGVNVSRFIQLLRLKRASYQLVFDRDQKIIDIAFSVGYDSAEAFHRAFKKNFGVSPGEFRKQPVWSDWHDQYQFKMHGRDMVMQLGDKVEVIDFPEIKIAVFEHNGSPLVLNDSIAQFIDWRKSSGLSPIKTSRTFGVPFNDPNMVEPEAFCFDICGEVKQMVPENPQGVINKLIPAGRCAKIRHIGSRDHLDDKIYYLYREWLGENDESTRDFPVFFEYLNFFPEVAEHEQITDIYLPLVG</sequence>
<reference evidence="5 6" key="1">
    <citation type="submission" date="2020-11" db="EMBL/GenBank/DDBJ databases">
        <title>Sulfur oxidizing isolate from Hospital Hole Sinkhole.</title>
        <authorList>
            <person name="Scott K.M."/>
        </authorList>
    </citation>
    <scope>NUCLEOTIDE SEQUENCE [LARGE SCALE GENOMIC DNA]</scope>
    <source>
        <strain evidence="5 6">HH1</strain>
    </source>
</reference>
<dbReference type="PANTHER" id="PTHR40055:SF1">
    <property type="entry name" value="TRANSCRIPTIONAL REGULATOR YGIV-RELATED"/>
    <property type="match status" value="1"/>
</dbReference>
<dbReference type="InterPro" id="IPR011256">
    <property type="entry name" value="Reg_factor_effector_dom_sf"/>
</dbReference>
<dbReference type="Gene3D" id="1.10.10.60">
    <property type="entry name" value="Homeodomain-like"/>
    <property type="match status" value="2"/>
</dbReference>
<gene>
    <name evidence="5" type="ORF">H8792_001900</name>
</gene>
<dbReference type="RefSeq" id="WP_194947456.1">
    <property type="nucleotide sequence ID" value="NZ_JACBGI020000002.1"/>
</dbReference>
<keyword evidence="3" id="KW-0804">Transcription</keyword>
<dbReference type="Pfam" id="PF06445">
    <property type="entry name" value="GyrI-like"/>
    <property type="match status" value="1"/>
</dbReference>
<dbReference type="Gene3D" id="3.20.80.10">
    <property type="entry name" value="Regulatory factor, effector binding domain"/>
    <property type="match status" value="1"/>
</dbReference>
<dbReference type="InterPro" id="IPR020449">
    <property type="entry name" value="Tscrpt_reg_AraC-type_HTH"/>
</dbReference>
<evidence type="ECO:0000259" key="4">
    <source>
        <dbReference type="PROSITE" id="PS01124"/>
    </source>
</evidence>
<dbReference type="InterPro" id="IPR018062">
    <property type="entry name" value="HTH_AraC-typ_CS"/>
</dbReference>
<dbReference type="Proteomes" id="UP001193680">
    <property type="component" value="Unassembled WGS sequence"/>
</dbReference>
<keyword evidence="1" id="KW-0805">Transcription regulation</keyword>
<dbReference type="InterPro" id="IPR050908">
    <property type="entry name" value="SmbC-like"/>
</dbReference>
<dbReference type="InterPro" id="IPR029442">
    <property type="entry name" value="GyrI-like"/>
</dbReference>
<dbReference type="PANTHER" id="PTHR40055">
    <property type="entry name" value="TRANSCRIPTIONAL REGULATOR YGIV-RELATED"/>
    <property type="match status" value="1"/>
</dbReference>
<dbReference type="InterPro" id="IPR018060">
    <property type="entry name" value="HTH_AraC"/>
</dbReference>